<evidence type="ECO:0000313" key="2">
    <source>
        <dbReference type="Proteomes" id="UP001162640"/>
    </source>
</evidence>
<gene>
    <name evidence="1" type="ORF">TL16_g02606</name>
</gene>
<organism evidence="1 2">
    <name type="scientific">Triparma laevis f. inornata</name>
    <dbReference type="NCBI Taxonomy" id="1714386"/>
    <lineage>
        <taxon>Eukaryota</taxon>
        <taxon>Sar</taxon>
        <taxon>Stramenopiles</taxon>
        <taxon>Ochrophyta</taxon>
        <taxon>Bolidophyceae</taxon>
        <taxon>Parmales</taxon>
        <taxon>Triparmaceae</taxon>
        <taxon>Triparma</taxon>
    </lineage>
</organism>
<name>A0A9W7E1B1_9STRA</name>
<proteinExistence type="predicted"/>
<dbReference type="AlphaFoldDB" id="A0A9W7E1B1"/>
<reference evidence="2" key="1">
    <citation type="journal article" date="2023" name="Commun. Biol.">
        <title>Genome analysis of Parmales, the sister group of diatoms, reveals the evolutionary specialization of diatoms from phago-mixotrophs to photoautotrophs.</title>
        <authorList>
            <person name="Ban H."/>
            <person name="Sato S."/>
            <person name="Yoshikawa S."/>
            <person name="Yamada K."/>
            <person name="Nakamura Y."/>
            <person name="Ichinomiya M."/>
            <person name="Sato N."/>
            <person name="Blanc-Mathieu R."/>
            <person name="Endo H."/>
            <person name="Kuwata A."/>
            <person name="Ogata H."/>
        </authorList>
    </citation>
    <scope>NUCLEOTIDE SEQUENCE [LARGE SCALE GENOMIC DNA]</scope>
</reference>
<evidence type="ECO:0000313" key="1">
    <source>
        <dbReference type="EMBL" id="GMH58423.1"/>
    </source>
</evidence>
<dbReference type="Proteomes" id="UP001162640">
    <property type="component" value="Unassembled WGS sequence"/>
</dbReference>
<accession>A0A9W7E1B1</accession>
<comment type="caution">
    <text evidence="1">The sequence shown here is derived from an EMBL/GenBank/DDBJ whole genome shotgun (WGS) entry which is preliminary data.</text>
</comment>
<dbReference type="EMBL" id="BLQM01000064">
    <property type="protein sequence ID" value="GMH58423.1"/>
    <property type="molecule type" value="Genomic_DNA"/>
</dbReference>
<sequence length="229" mass="25934">MGELTTEVEQCFHLNFGGNLPAMIINEFTIPNFNRIVANFQTYFANSIELKHLTKVDGNILGKILVNQIKMARKRGGWKKKGDLGKVGVDEFLHTSVAMRELLPRHSWSRALLRTINLNQIKGARTVRTALSDLKDHDAINLAKGLSTIILSNMEAKAAVDHWMAQNVALEEFEDWYEWMHPFFCELAQYNLNTSNLGLRLRVFGGAVLSTVDLITDVYMTVQFFSTEG</sequence>
<protein>
    <submittedName>
        <fullName evidence="1">Uncharacterized protein</fullName>
    </submittedName>
</protein>